<dbReference type="SUPFAM" id="SSF56529">
    <property type="entry name" value="FAH"/>
    <property type="match status" value="1"/>
</dbReference>
<dbReference type="OrthoDB" id="270211at2759"/>
<dbReference type="Proteomes" id="UP000031737">
    <property type="component" value="Unassembled WGS sequence"/>
</dbReference>
<proteinExistence type="predicted"/>
<evidence type="ECO:0000313" key="2">
    <source>
        <dbReference type="Proteomes" id="UP000031737"/>
    </source>
</evidence>
<evidence type="ECO:0008006" key="3">
    <source>
        <dbReference type="Google" id="ProtNLM"/>
    </source>
</evidence>
<dbReference type="InterPro" id="IPR036663">
    <property type="entry name" value="Fumarylacetoacetase_C_sf"/>
</dbReference>
<dbReference type="PANTHER" id="PTHR30143:SF0">
    <property type="entry name" value="2-KETO-4-PENTENOATE HYDRATASE"/>
    <property type="match status" value="1"/>
</dbReference>
<comment type="caution">
    <text evidence="1">The sequence shown here is derived from an EMBL/GenBank/DDBJ whole genome shotgun (WGS) entry which is preliminary data.</text>
</comment>
<accession>A0A061J3K6</accession>
<dbReference type="GO" id="GO:0008684">
    <property type="term" value="F:2-oxopent-4-enoate hydratase activity"/>
    <property type="evidence" value="ECO:0007669"/>
    <property type="project" value="TreeGrafter"/>
</dbReference>
<dbReference type="GO" id="GO:0005737">
    <property type="term" value="C:cytoplasm"/>
    <property type="evidence" value="ECO:0007669"/>
    <property type="project" value="TreeGrafter"/>
</dbReference>
<name>A0A061J3K6_TRYRA</name>
<dbReference type="AlphaFoldDB" id="A0A061J3K6"/>
<keyword evidence="2" id="KW-1185">Reference proteome</keyword>
<gene>
    <name evidence="1" type="ORF">TRSC58_04414</name>
</gene>
<protein>
    <recommendedName>
        <fullName evidence="3">4-oxalocrotonate decarboxylase</fullName>
    </recommendedName>
</protein>
<dbReference type="VEuPathDB" id="TriTrypDB:TRSC58_04414"/>
<dbReference type="EMBL" id="AUPL01004414">
    <property type="protein sequence ID" value="ESL07892.1"/>
    <property type="molecule type" value="Genomic_DNA"/>
</dbReference>
<dbReference type="InterPro" id="IPR050772">
    <property type="entry name" value="Hydratase-Decarb/MhpD_sf"/>
</dbReference>
<sequence length="282" mass="30751">MCIYTNIFFFAVKVEMFSYTLRRLAVSKAAIESYMDYLRNADRDLPALSEILPRHQANSKDLLQFHSLLCEVMQENGFNFMGIKVIPPSSAALQCLRWTDAVCVPVFSIAFQQLDLSVKQHRIQFIEPLFVLRLGRDAPSQLTLSAAATVCDVFRPGIELTGSRFPFYPPHATGFAADLGGCIGVRLGEETELVKTSLDTLGNHSFVMTRKNEPLQVGSGKNCLGGPSAAVASALAYAVSIGRPLRTGNYVFCTGVGTRSPAIPGDYQVNYGVYGTVSCSLS</sequence>
<reference evidence="1 2" key="1">
    <citation type="submission" date="2013-07" db="EMBL/GenBank/DDBJ databases">
        <authorList>
            <person name="Stoco P.H."/>
            <person name="Wagner G."/>
            <person name="Gerber A."/>
            <person name="Zaha A."/>
            <person name="Thompson C."/>
            <person name="Bartholomeu D.C."/>
            <person name="Luckemeyer D.D."/>
            <person name="Bahia D."/>
            <person name="Loreto E."/>
            <person name="Prestes E.B."/>
            <person name="Lima F.M."/>
            <person name="Rodrigues-Luiz G."/>
            <person name="Vallejo G.A."/>
            <person name="Filho J.F."/>
            <person name="Monteiro K.M."/>
            <person name="Tyler K.M."/>
            <person name="de Almeida L.G."/>
            <person name="Ortiz M.F."/>
            <person name="Siervo M.A."/>
            <person name="de Moraes M.H."/>
            <person name="Cunha O.L."/>
            <person name="Mendonca-Neto R."/>
            <person name="Silva R."/>
            <person name="Teixeira S.M."/>
            <person name="Murta S.M."/>
            <person name="Sincero T.C."/>
            <person name="Mendes T.A."/>
            <person name="Urmenyi T.P."/>
            <person name="Silva V.G."/>
            <person name="da Rocha W.D."/>
            <person name="Andersson B."/>
            <person name="Romanha A.J."/>
            <person name="Steindel M."/>
            <person name="de Vasconcelos A.T."/>
            <person name="Grisard E.C."/>
        </authorList>
    </citation>
    <scope>NUCLEOTIDE SEQUENCE [LARGE SCALE GENOMIC DNA]</scope>
    <source>
        <strain evidence="1 2">SC58</strain>
    </source>
</reference>
<dbReference type="PANTHER" id="PTHR30143">
    <property type="entry name" value="ACID HYDRATASE"/>
    <property type="match status" value="1"/>
</dbReference>
<organism evidence="1 2">
    <name type="scientific">Trypanosoma rangeli SC58</name>
    <dbReference type="NCBI Taxonomy" id="429131"/>
    <lineage>
        <taxon>Eukaryota</taxon>
        <taxon>Discoba</taxon>
        <taxon>Euglenozoa</taxon>
        <taxon>Kinetoplastea</taxon>
        <taxon>Metakinetoplastina</taxon>
        <taxon>Trypanosomatida</taxon>
        <taxon>Trypanosomatidae</taxon>
        <taxon>Trypanosoma</taxon>
        <taxon>Herpetosoma</taxon>
    </lineage>
</organism>
<dbReference type="Gene3D" id="3.90.850.10">
    <property type="entry name" value="Fumarylacetoacetase-like, C-terminal domain"/>
    <property type="match status" value="1"/>
</dbReference>
<evidence type="ECO:0000313" key="1">
    <source>
        <dbReference type="EMBL" id="ESL07892.1"/>
    </source>
</evidence>